<reference evidence="6 7" key="1">
    <citation type="submission" date="2019-08" db="EMBL/GenBank/DDBJ databases">
        <title>In-depth cultivation of the pig gut microbiome towards novel bacterial diversity and tailored functional studies.</title>
        <authorList>
            <person name="Wylensek D."/>
            <person name="Hitch T.C.A."/>
            <person name="Clavel T."/>
        </authorList>
    </citation>
    <scope>NUCLEOTIDE SEQUENCE [LARGE SCALE GENOMIC DNA]</scope>
    <source>
        <strain evidence="6 7">WCA3-601-WT-6J</strain>
    </source>
</reference>
<sequence>MTDIIQAKETAPLGYHYTNAGILPNEWTSRPLSSIVEEIAETAGTRKIETVSISAGVGFVNQAEKFGKELSGKQYEKYTVLHRGDFSYNKGNSNLYPQGCIYRLNDRTEAAVPNVFESFRVSDGNPDFYEQLFISGFLNRQLHSRINRGVRDDGLLNLRGKDFYSCEVPCPPLAEQERIAEILMQCDKVIELKQKRIEEEKKKKIWLYRRILTGKTRLKGYETPWVETTIGEQVEYLVGYPFESASFLNDGIKLLRGSNVKRGNLSWGTDITAYWSEDSSISDYLCQEGDIVIAMDGAQVGRSFSRIGNNDLPCYLVQRVARLRSNINGLIVQWIGGSRFARHIDQRKTSTAIPHMTIKDILSYEISIPTDEKEIEHISQLLNQQDQFIDLLEKEMNELCNRKASLAKLLLTGIVRTKV</sequence>
<feature type="coiled-coil region" evidence="4">
    <location>
        <begin position="382"/>
        <end position="409"/>
    </location>
</feature>
<dbReference type="PANTHER" id="PTHR30408">
    <property type="entry name" value="TYPE-1 RESTRICTION ENZYME ECOKI SPECIFICITY PROTEIN"/>
    <property type="match status" value="1"/>
</dbReference>
<evidence type="ECO:0000256" key="4">
    <source>
        <dbReference type="SAM" id="Coils"/>
    </source>
</evidence>
<dbReference type="EMBL" id="VUNJ01000004">
    <property type="protein sequence ID" value="MST91224.1"/>
    <property type="molecule type" value="Genomic_DNA"/>
</dbReference>
<dbReference type="InterPro" id="IPR052021">
    <property type="entry name" value="Type-I_RS_S_subunit"/>
</dbReference>
<evidence type="ECO:0000313" key="7">
    <source>
        <dbReference type="Proteomes" id="UP000431913"/>
    </source>
</evidence>
<dbReference type="GO" id="GO:0003677">
    <property type="term" value="F:DNA binding"/>
    <property type="evidence" value="ECO:0007669"/>
    <property type="project" value="UniProtKB-KW"/>
</dbReference>
<evidence type="ECO:0000256" key="1">
    <source>
        <dbReference type="ARBA" id="ARBA00010923"/>
    </source>
</evidence>
<comment type="caution">
    <text evidence="6">The sequence shown here is derived from an EMBL/GenBank/DDBJ whole genome shotgun (WGS) entry which is preliminary data.</text>
</comment>
<dbReference type="InterPro" id="IPR044946">
    <property type="entry name" value="Restrct_endonuc_typeI_TRD_sf"/>
</dbReference>
<dbReference type="Pfam" id="PF01420">
    <property type="entry name" value="Methylase_S"/>
    <property type="match status" value="2"/>
</dbReference>
<evidence type="ECO:0000256" key="2">
    <source>
        <dbReference type="ARBA" id="ARBA00022747"/>
    </source>
</evidence>
<dbReference type="InterPro" id="IPR000055">
    <property type="entry name" value="Restrct_endonuc_typeI_TRD"/>
</dbReference>
<feature type="domain" description="Type I restriction modification DNA specificity" evidence="5">
    <location>
        <begin position="133"/>
        <end position="199"/>
    </location>
</feature>
<evidence type="ECO:0000313" key="6">
    <source>
        <dbReference type="EMBL" id="MST91224.1"/>
    </source>
</evidence>
<protein>
    <submittedName>
        <fullName evidence="6">Restriction endonuclease subunit S</fullName>
    </submittedName>
</protein>
<keyword evidence="6" id="KW-0378">Hydrolase</keyword>
<accession>A0A6I2U501</accession>
<feature type="domain" description="Type I restriction modification DNA specificity" evidence="5">
    <location>
        <begin position="263"/>
        <end position="399"/>
    </location>
</feature>
<dbReference type="AlphaFoldDB" id="A0A6I2U501"/>
<dbReference type="GO" id="GO:0004519">
    <property type="term" value="F:endonuclease activity"/>
    <property type="evidence" value="ECO:0007669"/>
    <property type="project" value="UniProtKB-KW"/>
</dbReference>
<dbReference type="CDD" id="cd17259">
    <property type="entry name" value="RMtype1_S_StySKI-TRD2-CR2_like"/>
    <property type="match status" value="1"/>
</dbReference>
<comment type="similarity">
    <text evidence="1">Belongs to the type-I restriction system S methylase family.</text>
</comment>
<keyword evidence="6" id="KW-0540">Nuclease</keyword>
<keyword evidence="2" id="KW-0680">Restriction system</keyword>
<dbReference type="Proteomes" id="UP000431913">
    <property type="component" value="Unassembled WGS sequence"/>
</dbReference>
<evidence type="ECO:0000259" key="5">
    <source>
        <dbReference type="Pfam" id="PF01420"/>
    </source>
</evidence>
<dbReference type="PANTHER" id="PTHR30408:SF12">
    <property type="entry name" value="TYPE I RESTRICTION ENZYME MJAVIII SPECIFICITY SUBUNIT"/>
    <property type="match status" value="1"/>
</dbReference>
<dbReference type="SUPFAM" id="SSF116734">
    <property type="entry name" value="DNA methylase specificity domain"/>
    <property type="match status" value="2"/>
</dbReference>
<evidence type="ECO:0000256" key="3">
    <source>
        <dbReference type="ARBA" id="ARBA00023125"/>
    </source>
</evidence>
<keyword evidence="6" id="KW-0255">Endonuclease</keyword>
<organism evidence="6 7">
    <name type="scientific">Ruthenibacterium lactatiformans</name>
    <dbReference type="NCBI Taxonomy" id="1550024"/>
    <lineage>
        <taxon>Bacteria</taxon>
        <taxon>Bacillati</taxon>
        <taxon>Bacillota</taxon>
        <taxon>Clostridia</taxon>
        <taxon>Eubacteriales</taxon>
        <taxon>Oscillospiraceae</taxon>
        <taxon>Ruthenibacterium</taxon>
    </lineage>
</organism>
<dbReference type="Gene3D" id="3.90.220.20">
    <property type="entry name" value="DNA methylase specificity domains"/>
    <property type="match status" value="2"/>
</dbReference>
<keyword evidence="4" id="KW-0175">Coiled coil</keyword>
<dbReference type="RefSeq" id="WP_154521851.1">
    <property type="nucleotide sequence ID" value="NZ_JBKWPM010000033.1"/>
</dbReference>
<keyword evidence="3" id="KW-0238">DNA-binding</keyword>
<proteinExistence type="inferred from homology"/>
<gene>
    <name evidence="6" type="ORF">FYJ76_04625</name>
</gene>
<name>A0A6I2U501_9FIRM</name>
<dbReference type="GO" id="GO:0009307">
    <property type="term" value="P:DNA restriction-modification system"/>
    <property type="evidence" value="ECO:0007669"/>
    <property type="project" value="UniProtKB-KW"/>
</dbReference>